<feature type="domain" description="Transposase IS66 zinc-finger binding" evidence="4">
    <location>
        <begin position="127"/>
        <end position="171"/>
    </location>
</feature>
<evidence type="ECO:0000313" key="6">
    <source>
        <dbReference type="EMBL" id="QDU19813.1"/>
    </source>
</evidence>
<feature type="domain" description="Transposase IS66 central" evidence="3">
    <location>
        <begin position="194"/>
        <end position="249"/>
    </location>
</feature>
<evidence type="ECO:0000259" key="4">
    <source>
        <dbReference type="Pfam" id="PF13005"/>
    </source>
</evidence>
<dbReference type="KEGG" id="uli:ETAA1_17510"/>
<dbReference type="InterPro" id="IPR024463">
    <property type="entry name" value="Transposase_TnpC_homeodom"/>
</dbReference>
<sequence length="252" mass="27643">MAVSSEPELLTPGEQLAQQRAENARLRAQVEELLTLVAELRGTVEKQQDHIAKLVKMHFGRKSERIEGPTLFDDLPGDGPDDPAPPPVAPVIPEPDVSVPKRKGHGRKANPANLPRRREEIDLSEAEKVCPCCAGVRIRIGETIRERLDYTPSSVFVREIAQPTYACRSCEQAARDPQFAAPAFPPEPVPRSGIGAGLLAQVIVSKCVVHLPLYRQESIFARHGWPVCRTRLCDLVAACATLLDPVYLSIAV</sequence>
<dbReference type="EMBL" id="CP036273">
    <property type="protein sequence ID" value="QDU19813.1"/>
    <property type="molecule type" value="Genomic_DNA"/>
</dbReference>
<proteinExistence type="predicted"/>
<keyword evidence="1" id="KW-0175">Coiled coil</keyword>
<evidence type="ECO:0000259" key="3">
    <source>
        <dbReference type="Pfam" id="PF03050"/>
    </source>
</evidence>
<dbReference type="Proteomes" id="UP000319576">
    <property type="component" value="Chromosome"/>
</dbReference>
<dbReference type="PANTHER" id="PTHR33678:SF1">
    <property type="entry name" value="BLL1576 PROTEIN"/>
    <property type="match status" value="1"/>
</dbReference>
<dbReference type="InterPro" id="IPR004291">
    <property type="entry name" value="Transposase_IS66_central"/>
</dbReference>
<dbReference type="Pfam" id="PF03050">
    <property type="entry name" value="DDE_Tnp_IS66"/>
    <property type="match status" value="1"/>
</dbReference>
<dbReference type="Pfam" id="PF13007">
    <property type="entry name" value="LZ_Tnp_IS66"/>
    <property type="match status" value="1"/>
</dbReference>
<name>A0A517XQN9_9BACT</name>
<accession>A0A517XQN9</accession>
<gene>
    <name evidence="6" type="ORF">ETAA1_17510</name>
</gene>
<dbReference type="AlphaFoldDB" id="A0A517XQN9"/>
<feature type="region of interest" description="Disordered" evidence="2">
    <location>
        <begin position="65"/>
        <end position="112"/>
    </location>
</feature>
<evidence type="ECO:0000256" key="1">
    <source>
        <dbReference type="SAM" id="Coils"/>
    </source>
</evidence>
<dbReference type="Pfam" id="PF13005">
    <property type="entry name" value="zf-IS66"/>
    <property type="match status" value="1"/>
</dbReference>
<protein>
    <submittedName>
        <fullName evidence="6">Putative Helix-turn-helix domain of transposase IS66</fullName>
    </submittedName>
</protein>
<evidence type="ECO:0000256" key="2">
    <source>
        <dbReference type="SAM" id="MobiDB-lite"/>
    </source>
</evidence>
<keyword evidence="7" id="KW-1185">Reference proteome</keyword>
<dbReference type="InterPro" id="IPR052344">
    <property type="entry name" value="Transposase-related"/>
</dbReference>
<organism evidence="6 7">
    <name type="scientific">Urbifossiella limnaea</name>
    <dbReference type="NCBI Taxonomy" id="2528023"/>
    <lineage>
        <taxon>Bacteria</taxon>
        <taxon>Pseudomonadati</taxon>
        <taxon>Planctomycetota</taxon>
        <taxon>Planctomycetia</taxon>
        <taxon>Gemmatales</taxon>
        <taxon>Gemmataceae</taxon>
        <taxon>Urbifossiella</taxon>
    </lineage>
</organism>
<dbReference type="PANTHER" id="PTHR33678">
    <property type="entry name" value="BLL1576 PROTEIN"/>
    <property type="match status" value="1"/>
</dbReference>
<reference evidence="6 7" key="1">
    <citation type="submission" date="2019-02" db="EMBL/GenBank/DDBJ databases">
        <title>Deep-cultivation of Planctomycetes and their phenomic and genomic characterization uncovers novel biology.</title>
        <authorList>
            <person name="Wiegand S."/>
            <person name="Jogler M."/>
            <person name="Boedeker C."/>
            <person name="Pinto D."/>
            <person name="Vollmers J."/>
            <person name="Rivas-Marin E."/>
            <person name="Kohn T."/>
            <person name="Peeters S.H."/>
            <person name="Heuer A."/>
            <person name="Rast P."/>
            <person name="Oberbeckmann S."/>
            <person name="Bunk B."/>
            <person name="Jeske O."/>
            <person name="Meyerdierks A."/>
            <person name="Storesund J.E."/>
            <person name="Kallscheuer N."/>
            <person name="Luecker S."/>
            <person name="Lage O.M."/>
            <person name="Pohl T."/>
            <person name="Merkel B.J."/>
            <person name="Hornburger P."/>
            <person name="Mueller R.-W."/>
            <person name="Bruemmer F."/>
            <person name="Labrenz M."/>
            <person name="Spormann A.M."/>
            <person name="Op den Camp H."/>
            <person name="Overmann J."/>
            <person name="Amann R."/>
            <person name="Jetten M.S.M."/>
            <person name="Mascher T."/>
            <person name="Medema M.H."/>
            <person name="Devos D.P."/>
            <person name="Kaster A.-K."/>
            <person name="Ovreas L."/>
            <person name="Rohde M."/>
            <person name="Galperin M.Y."/>
            <person name="Jogler C."/>
        </authorList>
    </citation>
    <scope>NUCLEOTIDE SEQUENCE [LARGE SCALE GENOMIC DNA]</scope>
    <source>
        <strain evidence="6 7">ETA_A1</strain>
    </source>
</reference>
<feature type="coiled-coil region" evidence="1">
    <location>
        <begin position="16"/>
        <end position="43"/>
    </location>
</feature>
<feature type="domain" description="Transposase TnpC homeodomain" evidence="5">
    <location>
        <begin position="50"/>
        <end position="118"/>
    </location>
</feature>
<evidence type="ECO:0000259" key="5">
    <source>
        <dbReference type="Pfam" id="PF13007"/>
    </source>
</evidence>
<evidence type="ECO:0000313" key="7">
    <source>
        <dbReference type="Proteomes" id="UP000319576"/>
    </source>
</evidence>
<dbReference type="InterPro" id="IPR024474">
    <property type="entry name" value="Znf_dom_IS66"/>
</dbReference>
<dbReference type="OrthoDB" id="227350at2"/>
<feature type="compositionally biased region" description="Pro residues" evidence="2">
    <location>
        <begin position="82"/>
        <end position="93"/>
    </location>
</feature>